<keyword evidence="2" id="KW-0548">Nucleotidyltransferase</keyword>
<organism evidence="2 3">
    <name type="scientific">Lachnobacterium bovis</name>
    <dbReference type="NCBI Taxonomy" id="140626"/>
    <lineage>
        <taxon>Bacteria</taxon>
        <taxon>Bacillati</taxon>
        <taxon>Bacillota</taxon>
        <taxon>Clostridia</taxon>
        <taxon>Lachnospirales</taxon>
        <taxon>Lachnospiraceae</taxon>
        <taxon>Lachnobacterium</taxon>
    </lineage>
</organism>
<dbReference type="NCBIfam" id="NF006395">
    <property type="entry name" value="PRK08644.1"/>
    <property type="match status" value="1"/>
</dbReference>
<keyword evidence="2" id="KW-0808">Transferase</keyword>
<dbReference type="PANTHER" id="PTHR43267:SF3">
    <property type="entry name" value="THIF PROTEIN"/>
    <property type="match status" value="1"/>
</dbReference>
<dbReference type="Proteomes" id="UP000182471">
    <property type="component" value="Unassembled WGS sequence"/>
</dbReference>
<dbReference type="NCBIfam" id="TIGR02354">
    <property type="entry name" value="thiF_fam2"/>
    <property type="match status" value="1"/>
</dbReference>
<evidence type="ECO:0000259" key="1">
    <source>
        <dbReference type="Pfam" id="PF00899"/>
    </source>
</evidence>
<dbReference type="InterPro" id="IPR000594">
    <property type="entry name" value="ThiF_NAD_FAD-bd"/>
</dbReference>
<gene>
    <name evidence="2" type="ORF">SAMN02910429_00721</name>
</gene>
<dbReference type="Gene3D" id="3.40.50.720">
    <property type="entry name" value="NAD(P)-binding Rossmann-like Domain"/>
    <property type="match status" value="1"/>
</dbReference>
<evidence type="ECO:0000313" key="2">
    <source>
        <dbReference type="EMBL" id="SER66274.1"/>
    </source>
</evidence>
<feature type="domain" description="THIF-type NAD/FAD binding fold" evidence="1">
    <location>
        <begin position="13"/>
        <end position="151"/>
    </location>
</feature>
<dbReference type="RefSeq" id="WP_022748775.1">
    <property type="nucleotide sequence ID" value="NZ_FOGW01000007.1"/>
</dbReference>
<accession>A0A1H9R0N6</accession>
<dbReference type="GO" id="GO:0061503">
    <property type="term" value="F:tRNA threonylcarbamoyladenosine dehydratase"/>
    <property type="evidence" value="ECO:0007669"/>
    <property type="project" value="TreeGrafter"/>
</dbReference>
<dbReference type="EMBL" id="FOGW01000007">
    <property type="protein sequence ID" value="SER66274.1"/>
    <property type="molecule type" value="Genomic_DNA"/>
</dbReference>
<dbReference type="GO" id="GO:0008641">
    <property type="term" value="F:ubiquitin-like modifier activating enzyme activity"/>
    <property type="evidence" value="ECO:0007669"/>
    <property type="project" value="InterPro"/>
</dbReference>
<dbReference type="InterPro" id="IPR035985">
    <property type="entry name" value="Ubiquitin-activating_enz"/>
</dbReference>
<dbReference type="PANTHER" id="PTHR43267">
    <property type="entry name" value="TRNA THREONYLCARBAMOYLADENOSINE DEHYDRATASE"/>
    <property type="match status" value="1"/>
</dbReference>
<name>A0A1H9R0N6_9FIRM</name>
<proteinExistence type="predicted"/>
<evidence type="ECO:0000313" key="3">
    <source>
        <dbReference type="Proteomes" id="UP000182471"/>
    </source>
</evidence>
<protein>
    <submittedName>
        <fullName evidence="2">Sulfur carrier protein ThiS adenylyltransferase</fullName>
    </submittedName>
</protein>
<dbReference type="GO" id="GO:0061504">
    <property type="term" value="P:cyclic threonylcarbamoyladenosine biosynthetic process"/>
    <property type="evidence" value="ECO:0007669"/>
    <property type="project" value="TreeGrafter"/>
</dbReference>
<reference evidence="3" key="1">
    <citation type="submission" date="2016-10" db="EMBL/GenBank/DDBJ databases">
        <authorList>
            <person name="Varghese N."/>
            <person name="Submissions S."/>
        </authorList>
    </citation>
    <scope>NUCLEOTIDE SEQUENCE [LARGE SCALE GENOMIC DNA]</scope>
    <source>
        <strain evidence="3">S1b</strain>
    </source>
</reference>
<keyword evidence="3" id="KW-1185">Reference proteome</keyword>
<dbReference type="InterPro" id="IPR012729">
    <property type="entry name" value="ThiF_fam2"/>
</dbReference>
<sequence>MISKDELDNALAERHGKRLQQKFQKVNVAICGLGGLGSNVAVALARAGIRHLHLIDFDRVDVTNFNRQQYFVNQLGEYKTLSLSKTLSKIYPYIDVKIDTVKITKDNIAELLKDDFIICEALDDAENKAMFVEEVLKEFPQKYLVSASGMAGKKSLNYIKTQKIRENFYLCGDRISGLEDGDGLFAPRVMAAAAHEAMTIINIIDEL</sequence>
<dbReference type="GO" id="GO:0016779">
    <property type="term" value="F:nucleotidyltransferase activity"/>
    <property type="evidence" value="ECO:0007669"/>
    <property type="project" value="UniProtKB-KW"/>
</dbReference>
<dbReference type="SUPFAM" id="SSF69572">
    <property type="entry name" value="Activating enzymes of the ubiquitin-like proteins"/>
    <property type="match status" value="1"/>
</dbReference>
<dbReference type="OrthoDB" id="9804286at2"/>
<dbReference type="AlphaFoldDB" id="A0A1H9R0N6"/>
<dbReference type="InterPro" id="IPR045886">
    <property type="entry name" value="ThiF/MoeB/HesA"/>
</dbReference>
<dbReference type="Pfam" id="PF00899">
    <property type="entry name" value="ThiF"/>
    <property type="match status" value="1"/>
</dbReference>